<keyword evidence="3" id="KW-1185">Reference proteome</keyword>
<evidence type="ECO:0000313" key="3">
    <source>
        <dbReference type="Proteomes" id="UP000075885"/>
    </source>
</evidence>
<dbReference type="PANTHER" id="PTHR34769">
    <property type="entry name" value="RCG42593, ISOFORM CRA_A"/>
    <property type="match status" value="1"/>
</dbReference>
<feature type="compositionally biased region" description="Basic residues" evidence="1">
    <location>
        <begin position="108"/>
        <end position="122"/>
    </location>
</feature>
<accession>A0A182P1M8</accession>
<sequence length="169" mass="18923">MIPGVVRKAAVAKQKEPVGKVNDTRQLNVQNTQKGIIPGSVRPVASKKCLNKCPAAVAALAPATKILRETRLGKVRAEEHGSTAWRPCPLRKTNKRFLNRTVLSIVKHNHREKQKTSHRSKLKLTELVRKANETSRERSRKPSKSKHHESHTNTDESHPTVIDLAEDSD</sequence>
<feature type="compositionally biased region" description="Basic and acidic residues" evidence="1">
    <location>
        <begin position="123"/>
        <end position="137"/>
    </location>
</feature>
<feature type="region of interest" description="Disordered" evidence="1">
    <location>
        <begin position="108"/>
        <end position="169"/>
    </location>
</feature>
<dbReference type="AlphaFoldDB" id="A0A182P1M8"/>
<proteinExistence type="predicted"/>
<feature type="compositionally biased region" description="Basic residues" evidence="1">
    <location>
        <begin position="138"/>
        <end position="149"/>
    </location>
</feature>
<protein>
    <submittedName>
        <fullName evidence="2">Uncharacterized protein</fullName>
    </submittedName>
</protein>
<dbReference type="VEuPathDB" id="VectorBase:AEPI000810"/>
<dbReference type="PANTHER" id="PTHR34769:SF1">
    <property type="entry name" value="RNA POLYMERASE I AND III SUBUNIT D"/>
    <property type="match status" value="1"/>
</dbReference>
<dbReference type="STRING" id="199890.A0A182P1M8"/>
<reference evidence="3" key="1">
    <citation type="submission" date="2013-03" db="EMBL/GenBank/DDBJ databases">
        <title>The Genome Sequence of Anopheles epiroticus epiroticus2.</title>
        <authorList>
            <consortium name="The Broad Institute Genomics Platform"/>
            <person name="Neafsey D.E."/>
            <person name="Howell P."/>
            <person name="Walker B."/>
            <person name="Young S.K."/>
            <person name="Zeng Q."/>
            <person name="Gargeya S."/>
            <person name="Fitzgerald M."/>
            <person name="Haas B."/>
            <person name="Abouelleil A."/>
            <person name="Allen A.W."/>
            <person name="Alvarado L."/>
            <person name="Arachchi H.M."/>
            <person name="Berlin A.M."/>
            <person name="Chapman S.B."/>
            <person name="Gainer-Dewar J."/>
            <person name="Goldberg J."/>
            <person name="Griggs A."/>
            <person name="Gujja S."/>
            <person name="Hansen M."/>
            <person name="Howarth C."/>
            <person name="Imamovic A."/>
            <person name="Ireland A."/>
            <person name="Larimer J."/>
            <person name="McCowan C."/>
            <person name="Murphy C."/>
            <person name="Pearson M."/>
            <person name="Poon T.W."/>
            <person name="Priest M."/>
            <person name="Roberts A."/>
            <person name="Saif S."/>
            <person name="Shea T."/>
            <person name="Sisk P."/>
            <person name="Sykes S."/>
            <person name="Wortman J."/>
            <person name="Nusbaum C."/>
            <person name="Birren B."/>
        </authorList>
    </citation>
    <scope>NUCLEOTIDE SEQUENCE [LARGE SCALE GENOMIC DNA]</scope>
    <source>
        <strain evidence="3">Epiroticus2</strain>
    </source>
</reference>
<name>A0A182P1M8_9DIPT</name>
<dbReference type="Proteomes" id="UP000075885">
    <property type="component" value="Unassembled WGS sequence"/>
</dbReference>
<dbReference type="InterPro" id="IPR038948">
    <property type="entry name" value="POLR1D-like"/>
</dbReference>
<dbReference type="EnsemblMetazoa" id="AEPI000810-RA">
    <property type="protein sequence ID" value="AEPI000810-PA"/>
    <property type="gene ID" value="AEPI000810"/>
</dbReference>
<evidence type="ECO:0000313" key="2">
    <source>
        <dbReference type="EnsemblMetazoa" id="AEPI000810-PA"/>
    </source>
</evidence>
<reference evidence="2" key="2">
    <citation type="submission" date="2020-05" db="UniProtKB">
        <authorList>
            <consortium name="EnsemblMetazoa"/>
        </authorList>
    </citation>
    <scope>IDENTIFICATION</scope>
    <source>
        <strain evidence="2">Epiroticus2</strain>
    </source>
</reference>
<organism evidence="2 3">
    <name type="scientific">Anopheles epiroticus</name>
    <dbReference type="NCBI Taxonomy" id="199890"/>
    <lineage>
        <taxon>Eukaryota</taxon>
        <taxon>Metazoa</taxon>
        <taxon>Ecdysozoa</taxon>
        <taxon>Arthropoda</taxon>
        <taxon>Hexapoda</taxon>
        <taxon>Insecta</taxon>
        <taxon>Pterygota</taxon>
        <taxon>Neoptera</taxon>
        <taxon>Endopterygota</taxon>
        <taxon>Diptera</taxon>
        <taxon>Nematocera</taxon>
        <taxon>Culicoidea</taxon>
        <taxon>Culicidae</taxon>
        <taxon>Anophelinae</taxon>
        <taxon>Anopheles</taxon>
    </lineage>
</organism>
<evidence type="ECO:0000256" key="1">
    <source>
        <dbReference type="SAM" id="MobiDB-lite"/>
    </source>
</evidence>